<feature type="modified residue" description="4-aspartylphosphate" evidence="5">
    <location>
        <position position="52"/>
    </location>
</feature>
<reference evidence="9" key="2">
    <citation type="journal article" date="2016" name="Int. J. Syst. Evol. Microbiol.">
        <title>Complete genome sequence and cell structure of Limnochorda pilosa, a Gram-negative spore-former within the phylum Firmicutes.</title>
        <authorList>
            <person name="Watanabe M."/>
            <person name="Kojima H."/>
            <person name="Fukui M."/>
        </authorList>
    </citation>
    <scope>NUCLEOTIDE SEQUENCE [LARGE SCALE GENOMIC DNA]</scope>
    <source>
        <strain evidence="9">HC45</strain>
    </source>
</reference>
<dbReference type="PROSITE" id="PS50110">
    <property type="entry name" value="RESPONSE_REGULATORY"/>
    <property type="match status" value="1"/>
</dbReference>
<evidence type="ECO:0000256" key="5">
    <source>
        <dbReference type="PROSITE-ProRule" id="PRU00169"/>
    </source>
</evidence>
<dbReference type="InterPro" id="IPR039420">
    <property type="entry name" value="WalR-like"/>
</dbReference>
<dbReference type="EMBL" id="AP014924">
    <property type="protein sequence ID" value="BAS28680.1"/>
    <property type="molecule type" value="Genomic_DNA"/>
</dbReference>
<dbReference type="InterPro" id="IPR058245">
    <property type="entry name" value="NreC/VraR/RcsB-like_REC"/>
</dbReference>
<dbReference type="KEGG" id="lpil:LIP_2851"/>
<keyword evidence="2" id="KW-0805">Transcription regulation</keyword>
<dbReference type="SMART" id="SM00421">
    <property type="entry name" value="HTH_LUXR"/>
    <property type="match status" value="1"/>
</dbReference>
<dbReference type="CDD" id="cd06170">
    <property type="entry name" value="LuxR_C_like"/>
    <property type="match status" value="1"/>
</dbReference>
<evidence type="ECO:0000313" key="8">
    <source>
        <dbReference type="EMBL" id="BAS28680.1"/>
    </source>
</evidence>
<proteinExistence type="predicted"/>
<keyword evidence="1 5" id="KW-0597">Phosphoprotein</keyword>
<keyword evidence="3" id="KW-0238">DNA-binding</keyword>
<evidence type="ECO:0000256" key="4">
    <source>
        <dbReference type="ARBA" id="ARBA00023163"/>
    </source>
</evidence>
<dbReference type="InterPro" id="IPR000792">
    <property type="entry name" value="Tscrpt_reg_LuxR_C"/>
</dbReference>
<dbReference type="InterPro" id="IPR016032">
    <property type="entry name" value="Sig_transdc_resp-reg_C-effctor"/>
</dbReference>
<dbReference type="STRING" id="1555112.LIP_2851"/>
<dbReference type="PROSITE" id="PS50043">
    <property type="entry name" value="HTH_LUXR_2"/>
    <property type="match status" value="1"/>
</dbReference>
<dbReference type="InterPro" id="IPR011006">
    <property type="entry name" value="CheY-like_superfamily"/>
</dbReference>
<dbReference type="GO" id="GO:0003677">
    <property type="term" value="F:DNA binding"/>
    <property type="evidence" value="ECO:0007669"/>
    <property type="project" value="UniProtKB-KW"/>
</dbReference>
<feature type="domain" description="HTH luxR-type" evidence="6">
    <location>
        <begin position="141"/>
        <end position="206"/>
    </location>
</feature>
<dbReference type="InterPro" id="IPR001789">
    <property type="entry name" value="Sig_transdc_resp-reg_receiver"/>
</dbReference>
<dbReference type="GO" id="GO:0006355">
    <property type="term" value="P:regulation of DNA-templated transcription"/>
    <property type="evidence" value="ECO:0007669"/>
    <property type="project" value="InterPro"/>
</dbReference>
<dbReference type="SMART" id="SM00448">
    <property type="entry name" value="REC"/>
    <property type="match status" value="1"/>
</dbReference>
<dbReference type="Pfam" id="PF00072">
    <property type="entry name" value="Response_reg"/>
    <property type="match status" value="1"/>
</dbReference>
<dbReference type="AlphaFoldDB" id="A0A0K2SNK1"/>
<dbReference type="SUPFAM" id="SSF52172">
    <property type="entry name" value="CheY-like"/>
    <property type="match status" value="1"/>
</dbReference>
<dbReference type="Pfam" id="PF00196">
    <property type="entry name" value="GerE"/>
    <property type="match status" value="1"/>
</dbReference>
<keyword evidence="9" id="KW-1185">Reference proteome</keyword>
<protein>
    <submittedName>
        <fullName evidence="8">LuxR family transcriptional regulator</fullName>
    </submittedName>
</protein>
<dbReference type="PRINTS" id="PR00038">
    <property type="entry name" value="HTHLUXR"/>
</dbReference>
<accession>A0A0K2SNK1</accession>
<feature type="domain" description="Response regulatory" evidence="7">
    <location>
        <begin position="1"/>
        <end position="117"/>
    </location>
</feature>
<reference evidence="9" key="1">
    <citation type="submission" date="2015-07" db="EMBL/GenBank/DDBJ databases">
        <title>Complete genome sequence and phylogenetic analysis of Limnochorda pilosa.</title>
        <authorList>
            <person name="Watanabe M."/>
            <person name="Kojima H."/>
            <person name="Fukui M."/>
        </authorList>
    </citation>
    <scope>NUCLEOTIDE SEQUENCE [LARGE SCALE GENOMIC DNA]</scope>
    <source>
        <strain evidence="9">HC45</strain>
    </source>
</reference>
<sequence>MVVVDDDPLARHVYRSLLDGMAPAMEHAGAAASAREAMELVLTRLPDVVLVDLLLGDESGLDLVRALIQQGFAGSILAVSVLPEDPYASRALEAGASGYLRKEDVGRRLPEAIATVVQGKTYLDPQTAAHLLRQLLRARGPRPQRPALTPREHETLELLARGLSNKEISASLRCTTRTAKAHVSRVLQKLGVEDRTQAAVLAIRFGLVDRGAS</sequence>
<evidence type="ECO:0000259" key="7">
    <source>
        <dbReference type="PROSITE" id="PS50110"/>
    </source>
</evidence>
<evidence type="ECO:0000259" key="6">
    <source>
        <dbReference type="PROSITE" id="PS50043"/>
    </source>
</evidence>
<dbReference type="PANTHER" id="PTHR43214">
    <property type="entry name" value="TWO-COMPONENT RESPONSE REGULATOR"/>
    <property type="match status" value="1"/>
</dbReference>
<evidence type="ECO:0000256" key="2">
    <source>
        <dbReference type="ARBA" id="ARBA00023015"/>
    </source>
</evidence>
<evidence type="ECO:0000256" key="1">
    <source>
        <dbReference type="ARBA" id="ARBA00022553"/>
    </source>
</evidence>
<dbReference type="SUPFAM" id="SSF46894">
    <property type="entry name" value="C-terminal effector domain of the bipartite response regulators"/>
    <property type="match status" value="1"/>
</dbReference>
<evidence type="ECO:0000256" key="3">
    <source>
        <dbReference type="ARBA" id="ARBA00023125"/>
    </source>
</evidence>
<dbReference type="Gene3D" id="3.40.50.2300">
    <property type="match status" value="1"/>
</dbReference>
<dbReference type="Proteomes" id="UP000065807">
    <property type="component" value="Chromosome"/>
</dbReference>
<organism evidence="8 9">
    <name type="scientific">Limnochorda pilosa</name>
    <dbReference type="NCBI Taxonomy" id="1555112"/>
    <lineage>
        <taxon>Bacteria</taxon>
        <taxon>Bacillati</taxon>
        <taxon>Bacillota</taxon>
        <taxon>Limnochordia</taxon>
        <taxon>Limnochordales</taxon>
        <taxon>Limnochordaceae</taxon>
        <taxon>Limnochorda</taxon>
    </lineage>
</organism>
<evidence type="ECO:0000313" key="9">
    <source>
        <dbReference type="Proteomes" id="UP000065807"/>
    </source>
</evidence>
<gene>
    <name evidence="8" type="ORF">LIP_2851</name>
</gene>
<name>A0A0K2SNK1_LIMPI</name>
<keyword evidence="4" id="KW-0804">Transcription</keyword>
<dbReference type="CDD" id="cd17535">
    <property type="entry name" value="REC_NarL-like"/>
    <property type="match status" value="1"/>
</dbReference>
<dbReference type="GO" id="GO:0000160">
    <property type="term" value="P:phosphorelay signal transduction system"/>
    <property type="evidence" value="ECO:0007669"/>
    <property type="project" value="InterPro"/>
</dbReference>